<evidence type="ECO:0000313" key="2">
    <source>
        <dbReference type="EMBL" id="GEN87216.1"/>
    </source>
</evidence>
<sequence>MHLKTIQIPNGDIYVNYKIYKCDRCGEEIEEAWPRTWIDEEDYCWNCSFIVGNIDGKEFLSCSGFGAANAQAAVRDGEIIVWTSKKPPWELTNSDLRKTKEYRQWRVNVFERDEYTCQHCHQVGGDLNAHHIKPFAEYEDLRYTVSNGLTLCTDCHKKVHSKKK</sequence>
<evidence type="ECO:0000313" key="3">
    <source>
        <dbReference type="Proteomes" id="UP000321558"/>
    </source>
</evidence>
<keyword evidence="3" id="KW-1185">Reference proteome</keyword>
<dbReference type="SMART" id="SM00507">
    <property type="entry name" value="HNHc"/>
    <property type="match status" value="1"/>
</dbReference>
<proteinExistence type="predicted"/>
<dbReference type="EMBL" id="BJYM01000007">
    <property type="protein sequence ID" value="GEN87216.1"/>
    <property type="molecule type" value="Genomic_DNA"/>
</dbReference>
<dbReference type="InterPro" id="IPR003615">
    <property type="entry name" value="HNH_nuc"/>
</dbReference>
<reference evidence="2 3" key="1">
    <citation type="submission" date="2019-07" db="EMBL/GenBank/DDBJ databases">
        <title>Whole genome shotgun sequence of Oceanobacillus sojae NBRC 105379.</title>
        <authorList>
            <person name="Hosoyama A."/>
            <person name="Uohara A."/>
            <person name="Ohji S."/>
            <person name="Ichikawa N."/>
        </authorList>
    </citation>
    <scope>NUCLEOTIDE SEQUENCE [LARGE SCALE GENOMIC DNA]</scope>
    <source>
        <strain evidence="2 3">NBRC 105379</strain>
    </source>
</reference>
<dbReference type="InterPro" id="IPR036280">
    <property type="entry name" value="Multihaem_cyt_sf"/>
</dbReference>
<dbReference type="CDD" id="cd00085">
    <property type="entry name" value="HNHc"/>
    <property type="match status" value="1"/>
</dbReference>
<dbReference type="SUPFAM" id="SSF48695">
    <property type="entry name" value="Multiheme cytochromes"/>
    <property type="match status" value="1"/>
</dbReference>
<comment type="caution">
    <text evidence="2">The sequence shown here is derived from an EMBL/GenBank/DDBJ whole genome shotgun (WGS) entry which is preliminary data.</text>
</comment>
<dbReference type="Gene3D" id="1.10.30.50">
    <property type="match status" value="1"/>
</dbReference>
<feature type="domain" description="HNH nuclease" evidence="1">
    <location>
        <begin position="104"/>
        <end position="157"/>
    </location>
</feature>
<dbReference type="GO" id="GO:0003676">
    <property type="term" value="F:nucleic acid binding"/>
    <property type="evidence" value="ECO:0007669"/>
    <property type="project" value="InterPro"/>
</dbReference>
<dbReference type="Pfam" id="PF01844">
    <property type="entry name" value="HNH"/>
    <property type="match status" value="1"/>
</dbReference>
<dbReference type="AlphaFoldDB" id="A0A511ZIE1"/>
<organism evidence="2 3">
    <name type="scientific">Oceanobacillus sojae</name>
    <dbReference type="NCBI Taxonomy" id="582851"/>
    <lineage>
        <taxon>Bacteria</taxon>
        <taxon>Bacillati</taxon>
        <taxon>Bacillota</taxon>
        <taxon>Bacilli</taxon>
        <taxon>Bacillales</taxon>
        <taxon>Bacillaceae</taxon>
        <taxon>Oceanobacillus</taxon>
    </lineage>
</organism>
<accession>A0A511ZIE1</accession>
<dbReference type="GO" id="GO:0008270">
    <property type="term" value="F:zinc ion binding"/>
    <property type="evidence" value="ECO:0007669"/>
    <property type="project" value="InterPro"/>
</dbReference>
<protein>
    <recommendedName>
        <fullName evidence="1">HNH nuclease domain-containing protein</fullName>
    </recommendedName>
</protein>
<dbReference type="GO" id="GO:0004519">
    <property type="term" value="F:endonuclease activity"/>
    <property type="evidence" value="ECO:0007669"/>
    <property type="project" value="InterPro"/>
</dbReference>
<dbReference type="RefSeq" id="WP_186813612.1">
    <property type="nucleotide sequence ID" value="NZ_BJYM01000007.1"/>
</dbReference>
<dbReference type="Proteomes" id="UP000321558">
    <property type="component" value="Unassembled WGS sequence"/>
</dbReference>
<name>A0A511ZIE1_9BACI</name>
<dbReference type="InterPro" id="IPR002711">
    <property type="entry name" value="HNH"/>
</dbReference>
<evidence type="ECO:0000259" key="1">
    <source>
        <dbReference type="SMART" id="SM00507"/>
    </source>
</evidence>
<gene>
    <name evidence="2" type="ORF">OSO01_19550</name>
</gene>